<sequence length="213" mass="22520">MNDPQDTETTDQDDTPLQSVMDLIEVAMDGKDSVDLKTVVEAFGNRAFGPVMVLCGLCMMTPLGALPGIPPAFGVIVMVFALQLLFRRRTPWMPEILRKVKIPSKKLSAVQTKVRPVLAKIDGIISPRFSWAVTGPAQVVVSLVAIILSLTFFPLGMVPFGVVAPAAIVLLLGLGITARDGLLILIGLSLSLGVFIGVGALLLNLTGQGAGVF</sequence>
<evidence type="ECO:0000313" key="2">
    <source>
        <dbReference type="EMBL" id="GGX74183.1"/>
    </source>
</evidence>
<dbReference type="Proteomes" id="UP000600865">
    <property type="component" value="Unassembled WGS sequence"/>
</dbReference>
<feature type="transmembrane region" description="Helical" evidence="1">
    <location>
        <begin position="69"/>
        <end position="86"/>
    </location>
</feature>
<dbReference type="PIRSF" id="PIRSF033239">
    <property type="entry name" value="ExoD"/>
    <property type="match status" value="1"/>
</dbReference>
<organism evidence="2 3">
    <name type="scientific">Litorimonas cladophorae</name>
    <dbReference type="NCBI Taxonomy" id="1220491"/>
    <lineage>
        <taxon>Bacteria</taxon>
        <taxon>Pseudomonadati</taxon>
        <taxon>Pseudomonadota</taxon>
        <taxon>Alphaproteobacteria</taxon>
        <taxon>Maricaulales</taxon>
        <taxon>Robiginitomaculaceae</taxon>
    </lineage>
</organism>
<feature type="transmembrane region" description="Helical" evidence="1">
    <location>
        <begin position="182"/>
        <end position="203"/>
    </location>
</feature>
<evidence type="ECO:0000313" key="3">
    <source>
        <dbReference type="Proteomes" id="UP000600865"/>
    </source>
</evidence>
<dbReference type="PANTHER" id="PTHR41795:SF1">
    <property type="entry name" value="EXOPOLYSACCHARIDE SYNTHESIS PROTEIN"/>
    <property type="match status" value="1"/>
</dbReference>
<dbReference type="EMBL" id="BMYV01000003">
    <property type="protein sequence ID" value="GGX74183.1"/>
    <property type="molecule type" value="Genomic_DNA"/>
</dbReference>
<evidence type="ECO:0008006" key="4">
    <source>
        <dbReference type="Google" id="ProtNLM"/>
    </source>
</evidence>
<proteinExistence type="predicted"/>
<gene>
    <name evidence="2" type="ORF">GCM10011309_25400</name>
</gene>
<dbReference type="Pfam" id="PF06055">
    <property type="entry name" value="ExoD"/>
    <property type="match status" value="1"/>
</dbReference>
<keyword evidence="1" id="KW-0472">Membrane</keyword>
<keyword evidence="3" id="KW-1185">Reference proteome</keyword>
<dbReference type="AlphaFoldDB" id="A0A918KRK5"/>
<feature type="transmembrane region" description="Helical" evidence="1">
    <location>
        <begin position="129"/>
        <end position="150"/>
    </location>
</feature>
<evidence type="ECO:0000256" key="1">
    <source>
        <dbReference type="SAM" id="Phobius"/>
    </source>
</evidence>
<name>A0A918KRK5_9PROT</name>
<keyword evidence="1" id="KW-1133">Transmembrane helix</keyword>
<dbReference type="PANTHER" id="PTHR41795">
    <property type="entry name" value="EXOPOLYSACCHARIDE SYNTHESIS PROTEIN"/>
    <property type="match status" value="1"/>
</dbReference>
<accession>A0A918KRK5</accession>
<feature type="transmembrane region" description="Helical" evidence="1">
    <location>
        <begin position="156"/>
        <end position="175"/>
    </location>
</feature>
<comment type="caution">
    <text evidence="2">The sequence shown here is derived from an EMBL/GenBank/DDBJ whole genome shotgun (WGS) entry which is preliminary data.</text>
</comment>
<keyword evidence="1" id="KW-0812">Transmembrane</keyword>
<dbReference type="RefSeq" id="WP_189586833.1">
    <property type="nucleotide sequence ID" value="NZ_BMYV01000003.1"/>
</dbReference>
<protein>
    <recommendedName>
        <fullName evidence="4">Exopolysaccharide biosynthesis protein</fullName>
    </recommendedName>
</protein>
<reference evidence="2 3" key="1">
    <citation type="journal article" date="2014" name="Int. J. Syst. Evol. Microbiol.">
        <title>Complete genome sequence of Corynebacterium casei LMG S-19264T (=DSM 44701T), isolated from a smear-ripened cheese.</title>
        <authorList>
            <consortium name="US DOE Joint Genome Institute (JGI-PGF)"/>
            <person name="Walter F."/>
            <person name="Albersmeier A."/>
            <person name="Kalinowski J."/>
            <person name="Ruckert C."/>
        </authorList>
    </citation>
    <scope>NUCLEOTIDE SEQUENCE [LARGE SCALE GENOMIC DNA]</scope>
    <source>
        <strain evidence="2 3">KCTC 23968</strain>
    </source>
</reference>
<dbReference type="InterPro" id="IPR010331">
    <property type="entry name" value="ExoD"/>
</dbReference>